<reference evidence="4 5" key="1">
    <citation type="submission" date="2024-02" db="EMBL/GenBank/DDBJ databases">
        <title>Chromosome-scale genome assembly of the rough periwinkle Littorina saxatilis.</title>
        <authorList>
            <person name="De Jode A."/>
            <person name="Faria R."/>
            <person name="Formenti G."/>
            <person name="Sims Y."/>
            <person name="Smith T.P."/>
            <person name="Tracey A."/>
            <person name="Wood J.M.D."/>
            <person name="Zagrodzka Z.B."/>
            <person name="Johannesson K."/>
            <person name="Butlin R.K."/>
            <person name="Leder E.H."/>
        </authorList>
    </citation>
    <scope>NUCLEOTIDE SEQUENCE [LARGE SCALE GENOMIC DNA]</scope>
    <source>
        <strain evidence="4">Snail1</strain>
        <tissue evidence="4">Muscle</tissue>
    </source>
</reference>
<keyword evidence="5" id="KW-1185">Reference proteome</keyword>
<dbReference type="AlphaFoldDB" id="A0AAN9GF80"/>
<gene>
    <name evidence="4" type="ORF">V1264_017271</name>
</gene>
<keyword evidence="3" id="KW-0732">Signal</keyword>
<proteinExistence type="predicted"/>
<evidence type="ECO:0000313" key="5">
    <source>
        <dbReference type="Proteomes" id="UP001374579"/>
    </source>
</evidence>
<accession>A0AAN9GF80</accession>
<dbReference type="EMBL" id="JBAMIC010000007">
    <property type="protein sequence ID" value="KAK7105961.1"/>
    <property type="molecule type" value="Genomic_DNA"/>
</dbReference>
<organism evidence="4 5">
    <name type="scientific">Littorina saxatilis</name>
    <dbReference type="NCBI Taxonomy" id="31220"/>
    <lineage>
        <taxon>Eukaryota</taxon>
        <taxon>Metazoa</taxon>
        <taxon>Spiralia</taxon>
        <taxon>Lophotrochozoa</taxon>
        <taxon>Mollusca</taxon>
        <taxon>Gastropoda</taxon>
        <taxon>Caenogastropoda</taxon>
        <taxon>Littorinimorpha</taxon>
        <taxon>Littorinoidea</taxon>
        <taxon>Littorinidae</taxon>
        <taxon>Littorina</taxon>
    </lineage>
</organism>
<evidence type="ECO:0000313" key="4">
    <source>
        <dbReference type="EMBL" id="KAK7105961.1"/>
    </source>
</evidence>
<evidence type="ECO:0000256" key="3">
    <source>
        <dbReference type="SAM" id="SignalP"/>
    </source>
</evidence>
<feature type="signal peptide" evidence="3">
    <location>
        <begin position="1"/>
        <end position="30"/>
    </location>
</feature>
<feature type="transmembrane region" description="Helical" evidence="2">
    <location>
        <begin position="337"/>
        <end position="359"/>
    </location>
</feature>
<dbReference type="Proteomes" id="UP001374579">
    <property type="component" value="Unassembled WGS sequence"/>
</dbReference>
<feature type="region of interest" description="Disordered" evidence="1">
    <location>
        <begin position="366"/>
        <end position="402"/>
    </location>
</feature>
<name>A0AAN9GF80_9CAEN</name>
<keyword evidence="2" id="KW-1133">Transmembrane helix</keyword>
<feature type="chain" id="PRO_5043050256" evidence="3">
    <location>
        <begin position="31"/>
        <end position="420"/>
    </location>
</feature>
<keyword evidence="2" id="KW-0472">Membrane</keyword>
<keyword evidence="2" id="KW-0812">Transmembrane</keyword>
<evidence type="ECO:0000256" key="1">
    <source>
        <dbReference type="SAM" id="MobiDB-lite"/>
    </source>
</evidence>
<sequence>MAKTNTQVANCFVLMALTVCWVDSMQNVKAQSLQLVLLGLGLLQPGLAQERAVQSLELTVEGQTTPPTTTTLLEAGEHIVQCTAIGFSPWNLMINFTMWAQPSARGQPRGNTMVISDTELSGRAGTVLYRASQYFAIQVKRTTTSLSCYEDESFKGPPVTTTLHVYKCSLHWVEPALNDNPRSGVTSPGCNFRQPYHDTIRCEASLFCGGSTLASVPHPIQFEVWLDKKKLDIPLVTDVRIQQRMEGVHSVAMGLYDVQQNFSTDFTKKDHGKNVTCIETITGMKSRVSLMLCDPPGTTATTTTTTTTTTTNTPNITTKDLNVGSSKGKTVATSNGLAIGLGIGGAIAVLTLATVFFVFAKNRELRVEPGGSDPPSEGRDRVDEGPSAVTVSETTGVQEYDVPIESEIASLQAGEPSVDV</sequence>
<evidence type="ECO:0000256" key="2">
    <source>
        <dbReference type="SAM" id="Phobius"/>
    </source>
</evidence>
<comment type="caution">
    <text evidence="4">The sequence shown here is derived from an EMBL/GenBank/DDBJ whole genome shotgun (WGS) entry which is preliminary data.</text>
</comment>
<protein>
    <submittedName>
        <fullName evidence="4">Uncharacterized protein</fullName>
    </submittedName>
</protein>